<accession>A0ABV9LRZ1</accession>
<gene>
    <name evidence="2" type="ORF">ACFO4O_02270</name>
</gene>
<feature type="domain" description="HTH marR-type" evidence="1">
    <location>
        <begin position="36"/>
        <end position="85"/>
    </location>
</feature>
<dbReference type="InterPro" id="IPR036388">
    <property type="entry name" value="WH-like_DNA-bd_sf"/>
</dbReference>
<dbReference type="SUPFAM" id="SSF46785">
    <property type="entry name" value="Winged helix' DNA-binding domain"/>
    <property type="match status" value="1"/>
</dbReference>
<protein>
    <submittedName>
        <fullName evidence="2">MarR family winged helix-turn-helix transcriptional regulator</fullName>
    </submittedName>
</protein>
<dbReference type="PANTHER" id="PTHR33164:SF57">
    <property type="entry name" value="MARR-FAMILY TRANSCRIPTIONAL REGULATOR"/>
    <property type="match status" value="1"/>
</dbReference>
<proteinExistence type="predicted"/>
<comment type="caution">
    <text evidence="2">The sequence shown here is derived from an EMBL/GenBank/DDBJ whole genome shotgun (WGS) entry which is preliminary data.</text>
</comment>
<reference evidence="3" key="1">
    <citation type="journal article" date="2019" name="Int. J. Syst. Evol. Microbiol.">
        <title>The Global Catalogue of Microorganisms (GCM) 10K type strain sequencing project: providing services to taxonomists for standard genome sequencing and annotation.</title>
        <authorList>
            <consortium name="The Broad Institute Genomics Platform"/>
            <consortium name="The Broad Institute Genome Sequencing Center for Infectious Disease"/>
            <person name="Wu L."/>
            <person name="Ma J."/>
        </authorList>
    </citation>
    <scope>NUCLEOTIDE SEQUENCE [LARGE SCALE GENOMIC DNA]</scope>
    <source>
        <strain evidence="3">KACC 12507</strain>
    </source>
</reference>
<organism evidence="2 3">
    <name type="scientific">Glaciecola siphonariae</name>
    <dbReference type="NCBI Taxonomy" id="521012"/>
    <lineage>
        <taxon>Bacteria</taxon>
        <taxon>Pseudomonadati</taxon>
        <taxon>Pseudomonadota</taxon>
        <taxon>Gammaproteobacteria</taxon>
        <taxon>Alteromonadales</taxon>
        <taxon>Alteromonadaceae</taxon>
        <taxon>Glaciecola</taxon>
    </lineage>
</organism>
<dbReference type="Proteomes" id="UP001595897">
    <property type="component" value="Unassembled WGS sequence"/>
</dbReference>
<dbReference type="EMBL" id="JBHSGU010000002">
    <property type="protein sequence ID" value="MFC4698984.1"/>
    <property type="molecule type" value="Genomic_DNA"/>
</dbReference>
<evidence type="ECO:0000313" key="2">
    <source>
        <dbReference type="EMBL" id="MFC4698984.1"/>
    </source>
</evidence>
<keyword evidence="3" id="KW-1185">Reference proteome</keyword>
<name>A0ABV9LRZ1_9ALTE</name>
<evidence type="ECO:0000313" key="3">
    <source>
        <dbReference type="Proteomes" id="UP001595897"/>
    </source>
</evidence>
<dbReference type="RefSeq" id="WP_382405684.1">
    <property type="nucleotide sequence ID" value="NZ_JBHSGU010000002.1"/>
</dbReference>
<evidence type="ECO:0000259" key="1">
    <source>
        <dbReference type="Pfam" id="PF12802"/>
    </source>
</evidence>
<sequence length="164" mass="17903">MKSTANLLGALTIALTDRIRGSTQKLLERAGESSAAIVVIGYVPGISVELLRQVLGLSHPGTVRLIDRLSDDHYVERRKAKDGRAVALHLTTAGTGLRAGLMDSRIEILENAVEFLRSDEREMLGHLLSKILVTLPETEMDKHHICRLCLTTACPDCPIRGNAI</sequence>
<dbReference type="InterPro" id="IPR000835">
    <property type="entry name" value="HTH_MarR-typ"/>
</dbReference>
<dbReference type="PANTHER" id="PTHR33164">
    <property type="entry name" value="TRANSCRIPTIONAL REGULATOR, MARR FAMILY"/>
    <property type="match status" value="1"/>
</dbReference>
<dbReference type="InterPro" id="IPR039422">
    <property type="entry name" value="MarR/SlyA-like"/>
</dbReference>
<dbReference type="Gene3D" id="1.10.10.10">
    <property type="entry name" value="Winged helix-like DNA-binding domain superfamily/Winged helix DNA-binding domain"/>
    <property type="match status" value="1"/>
</dbReference>
<dbReference type="InterPro" id="IPR036390">
    <property type="entry name" value="WH_DNA-bd_sf"/>
</dbReference>
<dbReference type="Pfam" id="PF12802">
    <property type="entry name" value="MarR_2"/>
    <property type="match status" value="1"/>
</dbReference>